<evidence type="ECO:0000259" key="1">
    <source>
        <dbReference type="Pfam" id="PF07238"/>
    </source>
</evidence>
<feature type="domain" description="PilZ" evidence="1">
    <location>
        <begin position="36"/>
        <end position="137"/>
    </location>
</feature>
<protein>
    <submittedName>
        <fullName evidence="2">PilZ domain-containing protein</fullName>
    </submittedName>
</protein>
<evidence type="ECO:0000313" key="2">
    <source>
        <dbReference type="EMBL" id="HFC47056.1"/>
    </source>
</evidence>
<reference evidence="2" key="1">
    <citation type="journal article" date="2020" name="mSystems">
        <title>Genome- and Community-Level Interaction Insights into Carbon Utilization and Element Cycling Functions of Hydrothermarchaeota in Hydrothermal Sediment.</title>
        <authorList>
            <person name="Zhou Z."/>
            <person name="Liu Y."/>
            <person name="Xu W."/>
            <person name="Pan J."/>
            <person name="Luo Z.H."/>
            <person name="Li M."/>
        </authorList>
    </citation>
    <scope>NUCLEOTIDE SEQUENCE [LARGE SCALE GENOMIC DNA]</scope>
    <source>
        <strain evidence="2">HyVt-503</strain>
    </source>
</reference>
<dbReference type="EMBL" id="DRND01000330">
    <property type="protein sequence ID" value="HFC47056.1"/>
    <property type="molecule type" value="Genomic_DNA"/>
</dbReference>
<organism evidence="2">
    <name type="scientific">Dissulfuribacter thermophilus</name>
    <dbReference type="NCBI Taxonomy" id="1156395"/>
    <lineage>
        <taxon>Bacteria</taxon>
        <taxon>Pseudomonadati</taxon>
        <taxon>Thermodesulfobacteriota</taxon>
        <taxon>Dissulfuribacteria</taxon>
        <taxon>Dissulfuribacterales</taxon>
        <taxon>Dissulfuribacteraceae</taxon>
        <taxon>Dissulfuribacter</taxon>
    </lineage>
</organism>
<name>A0A7V2SWJ5_9BACT</name>
<dbReference type="InterPro" id="IPR009875">
    <property type="entry name" value="PilZ_domain"/>
</dbReference>
<proteinExistence type="predicted"/>
<dbReference type="Proteomes" id="UP000885797">
    <property type="component" value="Unassembled WGS sequence"/>
</dbReference>
<dbReference type="Gene3D" id="2.40.10.220">
    <property type="entry name" value="predicted glycosyltransferase like domains"/>
    <property type="match status" value="1"/>
</dbReference>
<dbReference type="GO" id="GO:0035438">
    <property type="term" value="F:cyclic-di-GMP binding"/>
    <property type="evidence" value="ECO:0007669"/>
    <property type="project" value="InterPro"/>
</dbReference>
<sequence length="140" mass="16582">MYIPLSIHKEHYCMARYTECVRYKQYQLSGRSEQEDRRKYTRTRKIVPCATQTSPEHPNCFTVDVSLGGMRVMVADSFIEGECYDFWLFGEDKKSPMNVTACVRWTRPSFLKDWYEVGLAFTPSVYEEHKEKLLHMVMSK</sequence>
<accession>A0A7V2SWJ5</accession>
<comment type="caution">
    <text evidence="2">The sequence shown here is derived from an EMBL/GenBank/DDBJ whole genome shotgun (WGS) entry which is preliminary data.</text>
</comment>
<dbReference type="AlphaFoldDB" id="A0A7V2SWJ5"/>
<dbReference type="Pfam" id="PF07238">
    <property type="entry name" value="PilZ"/>
    <property type="match status" value="1"/>
</dbReference>
<dbReference type="SUPFAM" id="SSF141371">
    <property type="entry name" value="PilZ domain-like"/>
    <property type="match status" value="1"/>
</dbReference>
<gene>
    <name evidence="2" type="ORF">ENJ63_04160</name>
</gene>